<organism evidence="2 4">
    <name type="scientific">Rufibacter glacialis</name>
    <dbReference type="NCBI Taxonomy" id="1259555"/>
    <lineage>
        <taxon>Bacteria</taxon>
        <taxon>Pseudomonadati</taxon>
        <taxon>Bacteroidota</taxon>
        <taxon>Cytophagia</taxon>
        <taxon>Cytophagales</taxon>
        <taxon>Hymenobacteraceae</taxon>
        <taxon>Rufibacter</taxon>
    </lineage>
</organism>
<feature type="transmembrane region" description="Helical" evidence="1">
    <location>
        <begin position="111"/>
        <end position="135"/>
    </location>
</feature>
<comment type="caution">
    <text evidence="2">The sequence shown here is derived from an EMBL/GenBank/DDBJ whole genome shotgun (WGS) entry which is preliminary data.</text>
</comment>
<sequence length="505" mass="58796">MNILPMQSSLRLSNPAFALLFTLVYAILLGWLMQFHELWFDETVPWLLALYSDSYTELLYNKRYEGHPNLWYSILFLITRFTKSLWTLQATQFVFAVGFVFIFLRFAPYHFLLRLLFCFGYFGLFEYGMISRLYALELFAIFSLCALYPKRFEHWWLYMVVLGVTAHIHLFGFMFSGALGLLLFSEAFFLEQGTPQKCMLSRKKKWAGLAFWAFACALSFWSMVRPEELTAVNPERVLGYTTGQAFTLPSRAFFPIPKFQLHFWDTTLIRVRYAIPFSICLILILIFCFRSVTRLLLTLLLLFTGLFVFFIFKYDGYMRHHAHFFVFALALGWIMFHYRSLPTYKIGAFKKLQALLFLATFIQVPIGVFAVYQDVKHMFLPAKSVAEYLKKNTPENSILVTNHEVRASTVVAYLGHPVINLSNLKPSSFFTPGVSEKSILTPLQALNALRALGQKERRPIILISYSKLNLESYPYPIQHIISFDGNYILPNTSMYLYQVNYLPLP</sequence>
<evidence type="ECO:0000313" key="3">
    <source>
        <dbReference type="EMBL" id="MFA1772749.1"/>
    </source>
</evidence>
<gene>
    <name evidence="3" type="ORF">ACD591_15725</name>
    <name evidence="2" type="ORF">FOE74_03615</name>
</gene>
<dbReference type="Proteomes" id="UP001570846">
    <property type="component" value="Unassembled WGS sequence"/>
</dbReference>
<feature type="transmembrane region" description="Helical" evidence="1">
    <location>
        <begin position="155"/>
        <end position="185"/>
    </location>
</feature>
<dbReference type="Proteomes" id="UP000323866">
    <property type="component" value="Unassembled WGS sequence"/>
</dbReference>
<evidence type="ECO:0000313" key="5">
    <source>
        <dbReference type="Proteomes" id="UP001570846"/>
    </source>
</evidence>
<reference evidence="3 5" key="3">
    <citation type="submission" date="2024-08" db="EMBL/GenBank/DDBJ databases">
        <authorList>
            <person name="Wei W."/>
        </authorList>
    </citation>
    <scope>NUCLEOTIDE SEQUENCE [LARGE SCALE GENOMIC DNA]</scope>
    <source>
        <strain evidence="3 5">XU2</strain>
    </source>
</reference>
<keyword evidence="5" id="KW-1185">Reference proteome</keyword>
<keyword evidence="1" id="KW-0812">Transmembrane</keyword>
<feature type="transmembrane region" description="Helical" evidence="1">
    <location>
        <begin position="206"/>
        <end position="224"/>
    </location>
</feature>
<name>A0A5M8QNE0_9BACT</name>
<keyword evidence="1" id="KW-0472">Membrane</keyword>
<reference evidence="2 4" key="2">
    <citation type="submission" date="2019-09" db="EMBL/GenBank/DDBJ databases">
        <title>A bacterium isolated from glacier soil.</title>
        <authorList>
            <person name="Liu Q."/>
        </authorList>
    </citation>
    <scope>NUCLEOTIDE SEQUENCE [LARGE SCALE GENOMIC DNA]</scope>
    <source>
        <strain evidence="2 4">MDT1-10-3</strain>
    </source>
</reference>
<dbReference type="AlphaFoldDB" id="A0A5M8QNE0"/>
<feature type="transmembrane region" description="Helical" evidence="1">
    <location>
        <begin position="296"/>
        <end position="314"/>
    </location>
</feature>
<proteinExistence type="predicted"/>
<feature type="transmembrane region" description="Helical" evidence="1">
    <location>
        <begin position="271"/>
        <end position="289"/>
    </location>
</feature>
<reference evidence="2 4" key="1">
    <citation type="submission" date="2019-07" db="EMBL/GenBank/DDBJ databases">
        <authorList>
            <person name="Qu J.-H."/>
        </authorList>
    </citation>
    <scope>NUCLEOTIDE SEQUENCE [LARGE SCALE GENOMIC DNA]</scope>
    <source>
        <strain evidence="2 4">MDT1-10-3</strain>
    </source>
</reference>
<feature type="transmembrane region" description="Helical" evidence="1">
    <location>
        <begin position="352"/>
        <end position="372"/>
    </location>
</feature>
<evidence type="ECO:0000313" key="4">
    <source>
        <dbReference type="Proteomes" id="UP000323866"/>
    </source>
</evidence>
<feature type="transmembrane region" description="Helical" evidence="1">
    <location>
        <begin position="320"/>
        <end position="340"/>
    </location>
</feature>
<feature type="transmembrane region" description="Helical" evidence="1">
    <location>
        <begin position="12"/>
        <end position="33"/>
    </location>
</feature>
<feature type="transmembrane region" description="Helical" evidence="1">
    <location>
        <begin position="85"/>
        <end position="104"/>
    </location>
</feature>
<dbReference type="RefSeq" id="WP_149097220.1">
    <property type="nucleotide sequence ID" value="NZ_BMMG01000001.1"/>
</dbReference>
<keyword evidence="1" id="KW-1133">Transmembrane helix</keyword>
<dbReference type="EMBL" id="VKKZ01000010">
    <property type="protein sequence ID" value="KAA6437599.1"/>
    <property type="molecule type" value="Genomic_DNA"/>
</dbReference>
<accession>A0A5M8QNE0</accession>
<evidence type="ECO:0008006" key="6">
    <source>
        <dbReference type="Google" id="ProtNLM"/>
    </source>
</evidence>
<evidence type="ECO:0000313" key="2">
    <source>
        <dbReference type="EMBL" id="KAA6437599.1"/>
    </source>
</evidence>
<dbReference type="EMBL" id="JBGOGF010000009">
    <property type="protein sequence ID" value="MFA1772749.1"/>
    <property type="molecule type" value="Genomic_DNA"/>
</dbReference>
<dbReference type="OrthoDB" id="1815350at2"/>
<evidence type="ECO:0000256" key="1">
    <source>
        <dbReference type="SAM" id="Phobius"/>
    </source>
</evidence>
<protein>
    <recommendedName>
        <fullName evidence="6">Glycosyltransferase RgtA/B/C/D-like domain-containing protein</fullName>
    </recommendedName>
</protein>